<dbReference type="GO" id="GO:0004060">
    <property type="term" value="F:arylamine N-acetyltransferase activity"/>
    <property type="evidence" value="ECO:0007669"/>
    <property type="project" value="UniProtKB-EC"/>
</dbReference>
<name>A0AAV2SAV3_MEGNR</name>
<evidence type="ECO:0000256" key="1">
    <source>
        <dbReference type="ARBA" id="ARBA00006547"/>
    </source>
</evidence>
<dbReference type="InterPro" id="IPR053710">
    <property type="entry name" value="Arylamine_NAT_domain_sf"/>
</dbReference>
<dbReference type="AlphaFoldDB" id="A0AAV2SAV3"/>
<comment type="similarity">
    <text evidence="1">Belongs to the arylamine N-acetyltransferase family.</text>
</comment>
<feature type="non-terminal residue" evidence="3">
    <location>
        <position position="230"/>
    </location>
</feature>
<dbReference type="Proteomes" id="UP001497623">
    <property type="component" value="Unassembled WGS sequence"/>
</dbReference>
<dbReference type="SUPFAM" id="SSF54001">
    <property type="entry name" value="Cysteine proteinases"/>
    <property type="match status" value="1"/>
</dbReference>
<organism evidence="3 4">
    <name type="scientific">Meganyctiphanes norvegica</name>
    <name type="common">Northern krill</name>
    <name type="synonym">Thysanopoda norvegica</name>
    <dbReference type="NCBI Taxonomy" id="48144"/>
    <lineage>
        <taxon>Eukaryota</taxon>
        <taxon>Metazoa</taxon>
        <taxon>Ecdysozoa</taxon>
        <taxon>Arthropoda</taxon>
        <taxon>Crustacea</taxon>
        <taxon>Multicrustacea</taxon>
        <taxon>Malacostraca</taxon>
        <taxon>Eumalacostraca</taxon>
        <taxon>Eucarida</taxon>
        <taxon>Euphausiacea</taxon>
        <taxon>Euphausiidae</taxon>
        <taxon>Meganyctiphanes</taxon>
    </lineage>
</organism>
<sequence>MEGGVCFDLNVFMCMLLRVKGYQADVLDGTYCAAPTRHTHVVLLVHNVRYPGDRHIVDVGTGYPFLELVAVDELPKTYRWAGLEVKYFQEGDYVYRCHRRGDLREQEKHVMRGEWRQAFDFPLEPVDYDFFRPHMKDVYVNEEDNFFLKTVRACRFTKHEKSGTVSDISIKDSHHILAAKERNILLGPMDNLTIQDIREDEWATQLEQNFPNIPTSKINVAINRYMDLEK</sequence>
<dbReference type="PANTHER" id="PTHR11786">
    <property type="entry name" value="N-HYDROXYARYLAMINE O-ACETYLTRANSFERASE"/>
    <property type="match status" value="1"/>
</dbReference>
<dbReference type="EMBL" id="CAXKWB010050793">
    <property type="protein sequence ID" value="CAL4170382.1"/>
    <property type="molecule type" value="Genomic_DNA"/>
</dbReference>
<dbReference type="InterPro" id="IPR038765">
    <property type="entry name" value="Papain-like_cys_pep_sf"/>
</dbReference>
<gene>
    <name evidence="3" type="ORF">MNOR_LOCUS33988</name>
</gene>
<comment type="caution">
    <text evidence="3">The sequence shown here is derived from an EMBL/GenBank/DDBJ whole genome shotgun (WGS) entry which is preliminary data.</text>
</comment>
<proteinExistence type="inferred from homology"/>
<evidence type="ECO:0000313" key="3">
    <source>
        <dbReference type="EMBL" id="CAL4170382.1"/>
    </source>
</evidence>
<accession>A0AAV2SAV3</accession>
<reference evidence="3 4" key="1">
    <citation type="submission" date="2024-05" db="EMBL/GenBank/DDBJ databases">
        <authorList>
            <person name="Wallberg A."/>
        </authorList>
    </citation>
    <scope>NUCLEOTIDE SEQUENCE [LARGE SCALE GENOMIC DNA]</scope>
</reference>
<dbReference type="InterPro" id="IPR001447">
    <property type="entry name" value="Arylamine_N-AcTrfase"/>
</dbReference>
<evidence type="ECO:0000313" key="4">
    <source>
        <dbReference type="Proteomes" id="UP001497623"/>
    </source>
</evidence>
<dbReference type="Pfam" id="PF00797">
    <property type="entry name" value="Acetyltransf_2"/>
    <property type="match status" value="1"/>
</dbReference>
<keyword evidence="4" id="KW-1185">Reference proteome</keyword>
<dbReference type="EC" id="2.3.1.5" evidence="2"/>
<dbReference type="PANTHER" id="PTHR11786:SF0">
    <property type="entry name" value="ARYLAMINE N-ACETYLTRANSFERASE 4-RELATED"/>
    <property type="match status" value="1"/>
</dbReference>
<dbReference type="Gene3D" id="3.30.2140.20">
    <property type="match status" value="1"/>
</dbReference>
<protein>
    <recommendedName>
        <fullName evidence="2">arylamine N-acetyltransferase</fullName>
        <ecNumber evidence="2">2.3.1.5</ecNumber>
    </recommendedName>
</protein>
<evidence type="ECO:0000256" key="2">
    <source>
        <dbReference type="ARBA" id="ARBA00012701"/>
    </source>
</evidence>